<evidence type="ECO:0000313" key="1">
    <source>
        <dbReference type="EMBL" id="PPQ81045.1"/>
    </source>
</evidence>
<proteinExistence type="predicted"/>
<dbReference type="AlphaFoldDB" id="A0A409WR79"/>
<sequence>MTTSHITFPLELIEAFVEQLAPGNSIIREREIFQTLISCTLTSKYFSFAARKRLFSTLVVDRKPKYLLQKITSPSKNRTEEEISRRINSFIDLLTDERSSDLALMIRSLHIIVDRQRVMLQQVTNLHDLLRALSHRAHNLNVLRVHGRTFFSWTTIPQKTADGLQELRRSLPINRLSFSGIHDIPPIIASAQESPQLRYIDLEESKFAENDAGMAAETTISPASVTSGNLNLLGNLPTVGSYKIRYTSDGRTRIVGIDSTIQLFDDAQRLNQLLSDERVRSSLRYCNWTFSDTHEPFFTTKAIDFGTMVRLRKLSIVLCIGLYQRHGTTRDAITSEMRVDIYQRYEDITDAVNSLIDCLYYGNSKSALWAINITLNVKHVLYKGTSTFDPVDFSSLQKLRIDPLRKKHPLIQATQFCMNIGLMRDHSGPEVQLSVEKMLRKLITDAFRRRHLISMEHTLNADNKPQCSYSTLPPTLVNFALRKGFSMAARAS</sequence>
<dbReference type="EMBL" id="NHYD01003286">
    <property type="protein sequence ID" value="PPQ81045.1"/>
    <property type="molecule type" value="Genomic_DNA"/>
</dbReference>
<gene>
    <name evidence="1" type="ORF">CVT25_014575</name>
</gene>
<reference evidence="1 2" key="1">
    <citation type="journal article" date="2018" name="Evol. Lett.">
        <title>Horizontal gene cluster transfer increased hallucinogenic mushroom diversity.</title>
        <authorList>
            <person name="Reynolds H.T."/>
            <person name="Vijayakumar V."/>
            <person name="Gluck-Thaler E."/>
            <person name="Korotkin H.B."/>
            <person name="Matheny P.B."/>
            <person name="Slot J.C."/>
        </authorList>
    </citation>
    <scope>NUCLEOTIDE SEQUENCE [LARGE SCALE GENOMIC DNA]</scope>
    <source>
        <strain evidence="1 2">2631</strain>
    </source>
</reference>
<keyword evidence="2" id="KW-1185">Reference proteome</keyword>
<dbReference type="InParanoid" id="A0A409WR79"/>
<organism evidence="1 2">
    <name type="scientific">Psilocybe cyanescens</name>
    <dbReference type="NCBI Taxonomy" id="93625"/>
    <lineage>
        <taxon>Eukaryota</taxon>
        <taxon>Fungi</taxon>
        <taxon>Dikarya</taxon>
        <taxon>Basidiomycota</taxon>
        <taxon>Agaricomycotina</taxon>
        <taxon>Agaricomycetes</taxon>
        <taxon>Agaricomycetidae</taxon>
        <taxon>Agaricales</taxon>
        <taxon>Agaricineae</taxon>
        <taxon>Strophariaceae</taxon>
        <taxon>Psilocybe</taxon>
    </lineage>
</organism>
<accession>A0A409WR79</accession>
<comment type="caution">
    <text evidence="1">The sequence shown here is derived from an EMBL/GenBank/DDBJ whole genome shotgun (WGS) entry which is preliminary data.</text>
</comment>
<name>A0A409WR79_PSICY</name>
<dbReference type="Proteomes" id="UP000283269">
    <property type="component" value="Unassembled WGS sequence"/>
</dbReference>
<evidence type="ECO:0000313" key="2">
    <source>
        <dbReference type="Proteomes" id="UP000283269"/>
    </source>
</evidence>
<protein>
    <submittedName>
        <fullName evidence="1">Uncharacterized protein</fullName>
    </submittedName>
</protein>